<name>A0AB34IPU9_PRYPA</name>
<proteinExistence type="predicted"/>
<comment type="caution">
    <text evidence="2">The sequence shown here is derived from an EMBL/GenBank/DDBJ whole genome shotgun (WGS) entry which is preliminary data.</text>
</comment>
<keyword evidence="3" id="KW-1185">Reference proteome</keyword>
<organism evidence="2 3">
    <name type="scientific">Prymnesium parvum</name>
    <name type="common">Toxic golden alga</name>
    <dbReference type="NCBI Taxonomy" id="97485"/>
    <lineage>
        <taxon>Eukaryota</taxon>
        <taxon>Haptista</taxon>
        <taxon>Haptophyta</taxon>
        <taxon>Prymnesiophyceae</taxon>
        <taxon>Prymnesiales</taxon>
        <taxon>Prymnesiaceae</taxon>
        <taxon>Prymnesium</taxon>
    </lineage>
</organism>
<feature type="region of interest" description="Disordered" evidence="1">
    <location>
        <begin position="26"/>
        <end position="74"/>
    </location>
</feature>
<evidence type="ECO:0000313" key="3">
    <source>
        <dbReference type="Proteomes" id="UP001515480"/>
    </source>
</evidence>
<gene>
    <name evidence="2" type="ORF">AB1Y20_011229</name>
</gene>
<dbReference type="Proteomes" id="UP001515480">
    <property type="component" value="Unassembled WGS sequence"/>
</dbReference>
<feature type="region of interest" description="Disordered" evidence="1">
    <location>
        <begin position="204"/>
        <end position="231"/>
    </location>
</feature>
<protein>
    <submittedName>
        <fullName evidence="2">Uncharacterized protein</fullName>
    </submittedName>
</protein>
<sequence>MPRVVGMARTVSAPMRTAALQEPMCCPVSSETKACSTPPRPTSTASDSLPDTPRCPSVPSSNGTIPSYDAHDFRNKRQRHVVEDVRRSPHPPPASPRQSPLRFIAVAEHHPGTTIASPRIASPLTEQLDGRARPLGDVHLEQMLEDQEENGVVTHSAGYKLHLADNQTGYKGVSRSTRGRPTFCAQKYFKGKNITIGTFATKARTKPAQPSPPVHVSTEHTMAGSIRSTSR</sequence>
<reference evidence="2 3" key="1">
    <citation type="journal article" date="2024" name="Science">
        <title>Giant polyketide synthase enzymes in the biosynthesis of giant marine polyether toxins.</title>
        <authorList>
            <person name="Fallon T.R."/>
            <person name="Shende V.V."/>
            <person name="Wierzbicki I.H."/>
            <person name="Pendleton A.L."/>
            <person name="Watervoot N.F."/>
            <person name="Auber R.P."/>
            <person name="Gonzalez D.J."/>
            <person name="Wisecaver J.H."/>
            <person name="Moore B.S."/>
        </authorList>
    </citation>
    <scope>NUCLEOTIDE SEQUENCE [LARGE SCALE GENOMIC DNA]</scope>
    <source>
        <strain evidence="2 3">12B1</strain>
    </source>
</reference>
<evidence type="ECO:0000256" key="1">
    <source>
        <dbReference type="SAM" id="MobiDB-lite"/>
    </source>
</evidence>
<evidence type="ECO:0000313" key="2">
    <source>
        <dbReference type="EMBL" id="KAL1503170.1"/>
    </source>
</evidence>
<dbReference type="AlphaFoldDB" id="A0AB34IPU9"/>
<accession>A0AB34IPU9</accession>
<dbReference type="EMBL" id="JBGBPQ010000022">
    <property type="protein sequence ID" value="KAL1503170.1"/>
    <property type="molecule type" value="Genomic_DNA"/>
</dbReference>